<dbReference type="EMBL" id="CM051402">
    <property type="protein sequence ID" value="KAJ4711262.1"/>
    <property type="molecule type" value="Genomic_DNA"/>
</dbReference>
<organism evidence="1 2">
    <name type="scientific">Melia azedarach</name>
    <name type="common">Chinaberry tree</name>
    <dbReference type="NCBI Taxonomy" id="155640"/>
    <lineage>
        <taxon>Eukaryota</taxon>
        <taxon>Viridiplantae</taxon>
        <taxon>Streptophyta</taxon>
        <taxon>Embryophyta</taxon>
        <taxon>Tracheophyta</taxon>
        <taxon>Spermatophyta</taxon>
        <taxon>Magnoliopsida</taxon>
        <taxon>eudicotyledons</taxon>
        <taxon>Gunneridae</taxon>
        <taxon>Pentapetalae</taxon>
        <taxon>rosids</taxon>
        <taxon>malvids</taxon>
        <taxon>Sapindales</taxon>
        <taxon>Meliaceae</taxon>
        <taxon>Melia</taxon>
    </lineage>
</organism>
<evidence type="ECO:0000313" key="1">
    <source>
        <dbReference type="EMBL" id="KAJ4711262.1"/>
    </source>
</evidence>
<comment type="caution">
    <text evidence="1">The sequence shown here is derived from an EMBL/GenBank/DDBJ whole genome shotgun (WGS) entry which is preliminary data.</text>
</comment>
<reference evidence="1 2" key="1">
    <citation type="journal article" date="2023" name="Science">
        <title>Complex scaffold remodeling in plant triterpene biosynthesis.</title>
        <authorList>
            <person name="De La Pena R."/>
            <person name="Hodgson H."/>
            <person name="Liu J.C."/>
            <person name="Stephenson M.J."/>
            <person name="Martin A.C."/>
            <person name="Owen C."/>
            <person name="Harkess A."/>
            <person name="Leebens-Mack J."/>
            <person name="Jimenez L.E."/>
            <person name="Osbourn A."/>
            <person name="Sattely E.S."/>
        </authorList>
    </citation>
    <scope>NUCLEOTIDE SEQUENCE [LARGE SCALE GENOMIC DNA]</scope>
    <source>
        <strain evidence="2">cv. JPN11</strain>
        <tissue evidence="1">Leaf</tissue>
    </source>
</reference>
<keyword evidence="2" id="KW-1185">Reference proteome</keyword>
<evidence type="ECO:0000313" key="2">
    <source>
        <dbReference type="Proteomes" id="UP001164539"/>
    </source>
</evidence>
<name>A0ACC1XIJ6_MELAZ</name>
<protein>
    <submittedName>
        <fullName evidence="1">Homeobox transcription factor</fullName>
    </submittedName>
</protein>
<dbReference type="Proteomes" id="UP001164539">
    <property type="component" value="Chromosome 9"/>
</dbReference>
<sequence length="191" mass="20876">MSRKRDKPYFSRYGPASAPKRRRPPPPPLPSTYDDDKPSSKPTPPPAVVVMGLTQDCSVLAFKSRFEIYGPISRLRIDRNGVGHIVYRTKESAEAAIAASLDASFGITVESQKVQVLWATDPLAQWKEAVVANKDNDSSSKLLRAEVPLSRHGRGNKLASAVVNPRTSSNGSSVSEVPFKGRDIIAYDDIL</sequence>
<keyword evidence="1" id="KW-0371">Homeobox</keyword>
<gene>
    <name evidence="1" type="ORF">OWV82_017309</name>
</gene>
<keyword evidence="1" id="KW-0238">DNA-binding</keyword>
<proteinExistence type="predicted"/>
<accession>A0ACC1XIJ6</accession>